<name>A0A9P6NMG2_9BASI</name>
<evidence type="ECO:0000256" key="6">
    <source>
        <dbReference type="PROSITE-ProRule" id="PRU00339"/>
    </source>
</evidence>
<evidence type="ECO:0000256" key="3">
    <source>
        <dbReference type="ARBA" id="ARBA00022490"/>
    </source>
</evidence>
<feature type="repeat" description="TPR" evidence="6">
    <location>
        <begin position="435"/>
        <end position="468"/>
    </location>
</feature>
<organism evidence="7 8">
    <name type="scientific">Cronartium quercuum f. sp. fusiforme G11</name>
    <dbReference type="NCBI Taxonomy" id="708437"/>
    <lineage>
        <taxon>Eukaryota</taxon>
        <taxon>Fungi</taxon>
        <taxon>Dikarya</taxon>
        <taxon>Basidiomycota</taxon>
        <taxon>Pucciniomycotina</taxon>
        <taxon>Pucciniomycetes</taxon>
        <taxon>Pucciniales</taxon>
        <taxon>Coleosporiaceae</taxon>
        <taxon>Cronartium</taxon>
    </lineage>
</organism>
<dbReference type="Proteomes" id="UP000886653">
    <property type="component" value="Unassembled WGS sequence"/>
</dbReference>
<evidence type="ECO:0000256" key="2">
    <source>
        <dbReference type="ARBA" id="ARBA00005348"/>
    </source>
</evidence>
<dbReference type="InterPro" id="IPR019734">
    <property type="entry name" value="TPR_rpt"/>
</dbReference>
<evidence type="ECO:0000256" key="4">
    <source>
        <dbReference type="ARBA" id="ARBA00022737"/>
    </source>
</evidence>
<comment type="similarity">
    <text evidence="2">Belongs to the peroxisomal targeting signal receptor family.</text>
</comment>
<evidence type="ECO:0008006" key="9">
    <source>
        <dbReference type="Google" id="ProtNLM"/>
    </source>
</evidence>
<dbReference type="GO" id="GO:0005778">
    <property type="term" value="C:peroxisomal membrane"/>
    <property type="evidence" value="ECO:0007669"/>
    <property type="project" value="TreeGrafter"/>
</dbReference>
<evidence type="ECO:0000313" key="7">
    <source>
        <dbReference type="EMBL" id="KAG0146146.1"/>
    </source>
</evidence>
<dbReference type="InterPro" id="IPR024111">
    <property type="entry name" value="PEX5/PEX5L"/>
</dbReference>
<dbReference type="GO" id="GO:0005829">
    <property type="term" value="C:cytosol"/>
    <property type="evidence" value="ECO:0007669"/>
    <property type="project" value="TreeGrafter"/>
</dbReference>
<dbReference type="EMBL" id="MU167265">
    <property type="protein sequence ID" value="KAG0146146.1"/>
    <property type="molecule type" value="Genomic_DNA"/>
</dbReference>
<reference evidence="7" key="1">
    <citation type="submission" date="2013-11" db="EMBL/GenBank/DDBJ databases">
        <title>Genome sequence of the fusiform rust pathogen reveals effectors for host alternation and coevolution with pine.</title>
        <authorList>
            <consortium name="DOE Joint Genome Institute"/>
            <person name="Smith K."/>
            <person name="Pendleton A."/>
            <person name="Kubisiak T."/>
            <person name="Anderson C."/>
            <person name="Salamov A."/>
            <person name="Aerts A."/>
            <person name="Riley R."/>
            <person name="Clum A."/>
            <person name="Lindquist E."/>
            <person name="Ence D."/>
            <person name="Campbell M."/>
            <person name="Kronenberg Z."/>
            <person name="Feau N."/>
            <person name="Dhillon B."/>
            <person name="Hamelin R."/>
            <person name="Burleigh J."/>
            <person name="Smith J."/>
            <person name="Yandell M."/>
            <person name="Nelson C."/>
            <person name="Grigoriev I."/>
            <person name="Davis J."/>
        </authorList>
    </citation>
    <scope>NUCLEOTIDE SEQUENCE</scope>
    <source>
        <strain evidence="7">G11</strain>
    </source>
</reference>
<dbReference type="Gene3D" id="1.25.40.10">
    <property type="entry name" value="Tetratricopeptide repeat domain"/>
    <property type="match status" value="1"/>
</dbReference>
<dbReference type="InterPro" id="IPR011990">
    <property type="entry name" value="TPR-like_helical_dom_sf"/>
</dbReference>
<sequence length="562" mass="62086">AAPTLAPEELARMEKLFQRQQHLTPATQDERAHWAHEFTHIHSEKLMSRSNEPSSTTLYNRPPSFGVGLDSFLSSTRLGSFGFGYGAESHFPPMFNSSTAQVEQNQQGKLVELSDENWEAEFARVGLEPSTKPDAQSEIISASIMNDPETVENFESSELAATDVEDNEADAEFLKSLENTWKNLASNLNTASLLDSDLAGWEREFGTLNDSDQFPNMAFTPENVGDFLKEPRPYPYQPDNVFMDHPDPFEEGRRLIASGAPLSQAALAFEAACQLDESRGEAWRILGETHAADEKEHLAIKAFEKAVGCGGVDGQASWMSLAIAWVNEGHELRALATLERWLGDTYPDVAATVHAAQREPTHNPWDRHSRVVDMFLAAARAGPNAREGPGKDVVRSQIVDADVQVGLGVLFYSNSDYDRARDCFEAALGVNPGDFLLWNRLGATLANGGQPEDAIDAYRRALELRPTFTRAIYNLGVSCLNIRCFKEAAEHLLAALSLHRKSGETNVPGISDVHPLLPDGDGSDNLWHTLRRAFLCLERQDLADRAIPGADVDSFRLEGFDF</sequence>
<accession>A0A9P6NMG2</accession>
<keyword evidence="8" id="KW-1185">Reference proteome</keyword>
<gene>
    <name evidence="7" type="ORF">CROQUDRAFT_44809</name>
</gene>
<keyword evidence="3" id="KW-0963">Cytoplasm</keyword>
<dbReference type="GO" id="GO:0016560">
    <property type="term" value="P:protein import into peroxisome matrix, docking"/>
    <property type="evidence" value="ECO:0007669"/>
    <property type="project" value="TreeGrafter"/>
</dbReference>
<dbReference type="AlphaFoldDB" id="A0A9P6NMG2"/>
<evidence type="ECO:0000313" key="8">
    <source>
        <dbReference type="Proteomes" id="UP000886653"/>
    </source>
</evidence>
<comment type="subcellular location">
    <subcellularLocation>
        <location evidence="1">Cytoplasm</location>
    </subcellularLocation>
</comment>
<dbReference type="SMART" id="SM00028">
    <property type="entry name" value="TPR"/>
    <property type="match status" value="4"/>
</dbReference>
<dbReference type="PANTHER" id="PTHR10130">
    <property type="entry name" value="PEROXISOMAL TARGETING SIGNAL 1 RECEPTOR PEX5"/>
    <property type="match status" value="1"/>
</dbReference>
<proteinExistence type="inferred from homology"/>
<dbReference type="GO" id="GO:0005052">
    <property type="term" value="F:peroxisome matrix targeting signal-1 binding"/>
    <property type="evidence" value="ECO:0007669"/>
    <property type="project" value="TreeGrafter"/>
</dbReference>
<dbReference type="SUPFAM" id="SSF48452">
    <property type="entry name" value="TPR-like"/>
    <property type="match status" value="1"/>
</dbReference>
<evidence type="ECO:0000256" key="1">
    <source>
        <dbReference type="ARBA" id="ARBA00004496"/>
    </source>
</evidence>
<feature type="repeat" description="TPR" evidence="6">
    <location>
        <begin position="401"/>
        <end position="434"/>
    </location>
</feature>
<keyword evidence="4" id="KW-0677">Repeat</keyword>
<keyword evidence="5 6" id="KW-0802">TPR repeat</keyword>
<dbReference type="PROSITE" id="PS50005">
    <property type="entry name" value="TPR"/>
    <property type="match status" value="2"/>
</dbReference>
<evidence type="ECO:0000256" key="5">
    <source>
        <dbReference type="ARBA" id="ARBA00022803"/>
    </source>
</evidence>
<protein>
    <recommendedName>
        <fullName evidence="9">Peroxin-5</fullName>
    </recommendedName>
</protein>
<dbReference type="OrthoDB" id="10006023at2759"/>
<feature type="non-terminal residue" evidence="7">
    <location>
        <position position="1"/>
    </location>
</feature>
<dbReference type="PANTHER" id="PTHR10130:SF9">
    <property type="entry name" value="PEROXISOMAL TARGETING SIGNAL RECEPTOR"/>
    <property type="match status" value="1"/>
</dbReference>
<comment type="caution">
    <text evidence="7">The sequence shown here is derived from an EMBL/GenBank/DDBJ whole genome shotgun (WGS) entry which is preliminary data.</text>
</comment>
<dbReference type="Pfam" id="PF13432">
    <property type="entry name" value="TPR_16"/>
    <property type="match status" value="1"/>
</dbReference>